<accession>A0A433H7F6</accession>
<dbReference type="OrthoDB" id="2891418at2"/>
<dbReference type="EMBL" id="RYZZ01000055">
    <property type="protein sequence ID" value="RUQ24205.1"/>
    <property type="molecule type" value="Genomic_DNA"/>
</dbReference>
<sequence>MNEKKPLKLVYKKTLAINLVKMGHDIEYTARNKNNPRYQVFFFIDSPKLRREIAKINGQDYDEGF</sequence>
<evidence type="ECO:0000313" key="2">
    <source>
        <dbReference type="Proteomes" id="UP000267430"/>
    </source>
</evidence>
<gene>
    <name evidence="1" type="ORF">ELQ35_22160</name>
</gene>
<keyword evidence="2" id="KW-1185">Reference proteome</keyword>
<name>A0A433H7F6_9BACI</name>
<dbReference type="AlphaFoldDB" id="A0A433H7F6"/>
<protein>
    <recommendedName>
        <fullName evidence="3">DUF5659 domain-containing protein</fullName>
    </recommendedName>
</protein>
<comment type="caution">
    <text evidence="1">The sequence shown here is derived from an EMBL/GenBank/DDBJ whole genome shotgun (WGS) entry which is preliminary data.</text>
</comment>
<dbReference type="RefSeq" id="WP_126867345.1">
    <property type="nucleotide sequence ID" value="NZ_JAUSTX010000014.1"/>
</dbReference>
<dbReference type="Proteomes" id="UP000267430">
    <property type="component" value="Unassembled WGS sequence"/>
</dbReference>
<evidence type="ECO:0000313" key="1">
    <source>
        <dbReference type="EMBL" id="RUQ24205.1"/>
    </source>
</evidence>
<reference evidence="1 2" key="1">
    <citation type="submission" date="2018-12" db="EMBL/GenBank/DDBJ databases">
        <title>Bacillus chawlae sp. nov., Bacillus glennii sp. nov., and Bacillus saganii sp. nov. Isolated from the Vehicle Assembly Building at Kennedy Space Center where the Viking Spacecraft were Assembled.</title>
        <authorList>
            <person name="Seuylemezian A."/>
            <person name="Vaishampayan P."/>
        </authorList>
    </citation>
    <scope>NUCLEOTIDE SEQUENCE [LARGE SCALE GENOMIC DNA]</scope>
    <source>
        <strain evidence="1 2">L5</strain>
    </source>
</reference>
<organism evidence="1 2">
    <name type="scientific">Peribacillus cavernae</name>
    <dbReference type="NCBI Taxonomy" id="1674310"/>
    <lineage>
        <taxon>Bacteria</taxon>
        <taxon>Bacillati</taxon>
        <taxon>Bacillota</taxon>
        <taxon>Bacilli</taxon>
        <taxon>Bacillales</taxon>
        <taxon>Bacillaceae</taxon>
        <taxon>Peribacillus</taxon>
    </lineage>
</organism>
<proteinExistence type="predicted"/>
<evidence type="ECO:0008006" key="3">
    <source>
        <dbReference type="Google" id="ProtNLM"/>
    </source>
</evidence>